<dbReference type="STRING" id="1313304.CALK_0142"/>
<dbReference type="eggNOG" id="COG0612">
    <property type="taxonomic scope" value="Bacteria"/>
</dbReference>
<dbReference type="InterPro" id="IPR011765">
    <property type="entry name" value="Pept_M16_N"/>
</dbReference>
<gene>
    <name evidence="4" type="ORF">CALK_0142</name>
</gene>
<comment type="similarity">
    <text evidence="1">Belongs to the peptidase M16 family.</text>
</comment>
<dbReference type="GO" id="GO:0046872">
    <property type="term" value="F:metal ion binding"/>
    <property type="evidence" value="ECO:0007669"/>
    <property type="project" value="InterPro"/>
</dbReference>
<evidence type="ECO:0000259" key="2">
    <source>
        <dbReference type="Pfam" id="PF00675"/>
    </source>
</evidence>
<dbReference type="Pfam" id="PF05193">
    <property type="entry name" value="Peptidase_M16_C"/>
    <property type="match status" value="1"/>
</dbReference>
<dbReference type="PANTHER" id="PTHR11851">
    <property type="entry name" value="METALLOPROTEASE"/>
    <property type="match status" value="1"/>
</dbReference>
<reference evidence="4 5" key="1">
    <citation type="journal article" date="2013" name="Environ. Microbiol.">
        <title>Genome analysis of Chitinivibrio alkaliphilus gen. nov., sp. nov., a novel extremely haloalkaliphilic anaerobic chitinolytic bacterium from the candidate phylum Termite Group 3.</title>
        <authorList>
            <person name="Sorokin D.Y."/>
            <person name="Gumerov V.M."/>
            <person name="Rakitin A.L."/>
            <person name="Beletsky A.V."/>
            <person name="Damste J.S."/>
            <person name="Muyzer G."/>
            <person name="Mardanov A.V."/>
            <person name="Ravin N.V."/>
        </authorList>
    </citation>
    <scope>NUCLEOTIDE SEQUENCE [LARGE SCALE GENOMIC DNA]</scope>
    <source>
        <strain evidence="4 5">ACht1</strain>
    </source>
</reference>
<dbReference type="RefSeq" id="WP_022635705.1">
    <property type="nucleotide sequence ID" value="NZ_ASJR01000001.1"/>
</dbReference>
<dbReference type="SUPFAM" id="SSF63411">
    <property type="entry name" value="LuxS/MPP-like metallohydrolase"/>
    <property type="match status" value="2"/>
</dbReference>
<feature type="domain" description="Peptidase M16 C-terminal" evidence="3">
    <location>
        <begin position="243"/>
        <end position="420"/>
    </location>
</feature>
<comment type="caution">
    <text evidence="4">The sequence shown here is derived from an EMBL/GenBank/DDBJ whole genome shotgun (WGS) entry which is preliminary data.</text>
</comment>
<dbReference type="PANTHER" id="PTHR11851:SF49">
    <property type="entry name" value="MITOCHONDRIAL-PROCESSING PEPTIDASE SUBUNIT ALPHA"/>
    <property type="match status" value="1"/>
</dbReference>
<organism evidence="4 5">
    <name type="scientific">Chitinivibrio alkaliphilus ACht1</name>
    <dbReference type="NCBI Taxonomy" id="1313304"/>
    <lineage>
        <taxon>Bacteria</taxon>
        <taxon>Pseudomonadati</taxon>
        <taxon>Fibrobacterota</taxon>
        <taxon>Chitinivibrionia</taxon>
        <taxon>Chitinivibrionales</taxon>
        <taxon>Chitinivibrionaceae</taxon>
        <taxon>Chitinivibrio</taxon>
    </lineage>
</organism>
<dbReference type="InterPro" id="IPR050361">
    <property type="entry name" value="MPP/UQCRC_Complex"/>
</dbReference>
<evidence type="ECO:0000256" key="1">
    <source>
        <dbReference type="ARBA" id="ARBA00007261"/>
    </source>
</evidence>
<name>U7D8T1_9BACT</name>
<keyword evidence="5" id="KW-1185">Reference proteome</keyword>
<sequence length="489" mass="56656">MQKKRVIITILVLVFSLSAVSLDIIEHRLDNGLKILLVPDTTVSVASCRLYYFSGSYYETSGTTGLSHMYEHMMFKGTTRLGTRNFEAEIPIMEEKDRYIDSIISLKNRGYTPDDSIIIAYDRKIRTLLDQQREYIIKDEIWELYNNAGATGLNAWTSSDITAYIVTLPAHKTELFFNIEADRMENLVLREFYSERDVVTEERRQVYENNGKNHYLLKLNALFYTASPYRYPTIGWYSDIRSYTREKLRKHIGRFYRPDNAMIVIAGNIDPEQTYDTIKRYFGDIKTPDTPLPMVVTREPAPLGVRRFEVLDDSETPRVDILFHTPGHGDSSRYALDLLQNMLSGTSGRLHRRLITEENLAVSVGASNRWAIADGRFHIWAELLPDACHRSVEEIILEEIDALAQHEPSSFELEKTQNQLEFFFIKELRNLERLSDNLAYFQKFGDWRELLNYTENISAVTSTKSAAQKHLNKDFRTVGYLINKKGDTE</sequence>
<dbReference type="EMBL" id="ASJR01000001">
    <property type="protein sequence ID" value="ERP39345.1"/>
    <property type="molecule type" value="Genomic_DNA"/>
</dbReference>
<dbReference type="InterPro" id="IPR007863">
    <property type="entry name" value="Peptidase_M16_C"/>
</dbReference>
<evidence type="ECO:0000313" key="5">
    <source>
        <dbReference type="Proteomes" id="UP000017148"/>
    </source>
</evidence>
<evidence type="ECO:0000259" key="3">
    <source>
        <dbReference type="Pfam" id="PF05193"/>
    </source>
</evidence>
<protein>
    <submittedName>
        <fullName evidence="4">Peptidase, M16 family</fullName>
    </submittedName>
</protein>
<dbReference type="InterPro" id="IPR011249">
    <property type="entry name" value="Metalloenz_LuxS/M16"/>
</dbReference>
<dbReference type="OrthoDB" id="9811314at2"/>
<dbReference type="AlphaFoldDB" id="U7D8T1"/>
<proteinExistence type="inferred from homology"/>
<feature type="domain" description="Peptidase M16 N-terminal" evidence="2">
    <location>
        <begin position="35"/>
        <end position="90"/>
    </location>
</feature>
<dbReference type="Proteomes" id="UP000017148">
    <property type="component" value="Unassembled WGS sequence"/>
</dbReference>
<accession>U7D8T1</accession>
<evidence type="ECO:0000313" key="4">
    <source>
        <dbReference type="EMBL" id="ERP39345.1"/>
    </source>
</evidence>
<dbReference type="Pfam" id="PF00675">
    <property type="entry name" value="Peptidase_M16"/>
    <property type="match status" value="1"/>
</dbReference>
<dbReference type="Gene3D" id="3.30.830.10">
    <property type="entry name" value="Metalloenzyme, LuxS/M16 peptidase-like"/>
    <property type="match status" value="3"/>
</dbReference>